<protein>
    <recommendedName>
        <fullName evidence="4">F-box domain-containing protein</fullName>
    </recommendedName>
</protein>
<reference evidence="2 3" key="1">
    <citation type="submission" date="2024-01" db="EMBL/GenBank/DDBJ databases">
        <title>A draft genome for a cacao thread blight-causing isolate of Paramarasmius palmivorus.</title>
        <authorList>
            <person name="Baruah I.K."/>
            <person name="Bukari Y."/>
            <person name="Amoako-Attah I."/>
            <person name="Meinhardt L.W."/>
            <person name="Bailey B.A."/>
            <person name="Cohen S.P."/>
        </authorList>
    </citation>
    <scope>NUCLEOTIDE SEQUENCE [LARGE SCALE GENOMIC DNA]</scope>
    <source>
        <strain evidence="2 3">GH-12</strain>
    </source>
</reference>
<dbReference type="AlphaFoldDB" id="A0AAW0C603"/>
<sequence length="648" mass="74149">MLADKDYRHQFYLAIDSSRKSTRTTLCNDCHAYIEHGANQPIPVHALRSDYIPSEAEAHQARALIDEEEILLKEYNEKISWHQKVVDELKEGSKALGERLEKRRAIASGLRRLPVEILDEIFSLACQTVRVGECHSQNYYPFHIPRKGRIRATAYFLSVTCASWRRIVTSRPRLWSTISFNIYRHRWYTDSRPLLQIYFKYSGTAPLEINIRDTKRRFASVHAYYARLHSKAIDAYRLILRQMPRCAKLELSVNWEALTPYIAGISTIAFPRLHSFSHNVNVDRDEYAATAWFWRVVRTAPNLAFVYETRSDPSHVDALPFNPSTLTTLRLGGVDRVSDLRSILVNNPKLETLDVRALLLWSFELIPEDISPQVLPCLRDLKIYCGTPVDEWFGLFDSLRMPALRSLWIGGAQDTENDLLEEDEPMILYHSPPISVTSTLYRCASSLRLLTLQFNPISYHELEITNLVQNLPNLSHFRFATYAPVPGISACTAHLLSRLKLPLDIKLRIHALAPSLEWLEIREFNFCPRVEQELIEMVLNMASSRSTTSLARSGLEGVVSLSKVHLSWMKHEDHDSDSDESDSEHGDDSDSDSGSDLASDGSDWSCVNSEADVDSLVARMVALEKTGMICRVEQQYLKPYDKFPVNFD</sequence>
<dbReference type="InterPro" id="IPR032675">
    <property type="entry name" value="LRR_dom_sf"/>
</dbReference>
<dbReference type="EMBL" id="JAYKXP010000061">
    <property type="protein sequence ID" value="KAK7033488.1"/>
    <property type="molecule type" value="Genomic_DNA"/>
</dbReference>
<feature type="compositionally biased region" description="Low complexity" evidence="1">
    <location>
        <begin position="594"/>
        <end position="603"/>
    </location>
</feature>
<evidence type="ECO:0000313" key="3">
    <source>
        <dbReference type="Proteomes" id="UP001383192"/>
    </source>
</evidence>
<comment type="caution">
    <text evidence="2">The sequence shown here is derived from an EMBL/GenBank/DDBJ whole genome shotgun (WGS) entry which is preliminary data.</text>
</comment>
<dbReference type="Gene3D" id="3.80.10.10">
    <property type="entry name" value="Ribonuclease Inhibitor"/>
    <property type="match status" value="1"/>
</dbReference>
<evidence type="ECO:0000256" key="1">
    <source>
        <dbReference type="SAM" id="MobiDB-lite"/>
    </source>
</evidence>
<keyword evidence="3" id="KW-1185">Reference proteome</keyword>
<proteinExistence type="predicted"/>
<name>A0AAW0C603_9AGAR</name>
<evidence type="ECO:0008006" key="4">
    <source>
        <dbReference type="Google" id="ProtNLM"/>
    </source>
</evidence>
<accession>A0AAW0C603</accession>
<organism evidence="2 3">
    <name type="scientific">Paramarasmius palmivorus</name>
    <dbReference type="NCBI Taxonomy" id="297713"/>
    <lineage>
        <taxon>Eukaryota</taxon>
        <taxon>Fungi</taxon>
        <taxon>Dikarya</taxon>
        <taxon>Basidiomycota</taxon>
        <taxon>Agaricomycotina</taxon>
        <taxon>Agaricomycetes</taxon>
        <taxon>Agaricomycetidae</taxon>
        <taxon>Agaricales</taxon>
        <taxon>Marasmiineae</taxon>
        <taxon>Marasmiaceae</taxon>
        <taxon>Paramarasmius</taxon>
    </lineage>
</organism>
<dbReference type="SUPFAM" id="SSF52047">
    <property type="entry name" value="RNI-like"/>
    <property type="match status" value="1"/>
</dbReference>
<evidence type="ECO:0000313" key="2">
    <source>
        <dbReference type="EMBL" id="KAK7033488.1"/>
    </source>
</evidence>
<gene>
    <name evidence="2" type="ORF">VNI00_012709</name>
</gene>
<feature type="region of interest" description="Disordered" evidence="1">
    <location>
        <begin position="572"/>
        <end position="606"/>
    </location>
</feature>
<dbReference type="Proteomes" id="UP001383192">
    <property type="component" value="Unassembled WGS sequence"/>
</dbReference>